<evidence type="ECO:0000313" key="2">
    <source>
        <dbReference type="Proteomes" id="UP001456344"/>
    </source>
</evidence>
<organism evidence="1 2">
    <name type="scientific">Amycolatopsis coloradensis</name>
    <dbReference type="NCBI Taxonomy" id="76021"/>
    <lineage>
        <taxon>Bacteria</taxon>
        <taxon>Bacillati</taxon>
        <taxon>Actinomycetota</taxon>
        <taxon>Actinomycetes</taxon>
        <taxon>Pseudonocardiales</taxon>
        <taxon>Pseudonocardiaceae</taxon>
        <taxon>Amycolatopsis</taxon>
    </lineage>
</organism>
<evidence type="ECO:0000313" key="1">
    <source>
        <dbReference type="EMBL" id="WYW17085.1"/>
    </source>
</evidence>
<protein>
    <submittedName>
        <fullName evidence="1">Carboxymuconolactone decarboxylase family protein</fullName>
    </submittedName>
</protein>
<proteinExistence type="predicted"/>
<name>A0ACD5BCI0_9PSEU</name>
<dbReference type="EMBL" id="CP150484">
    <property type="protein sequence ID" value="WYW17085.1"/>
    <property type="molecule type" value="Genomic_DNA"/>
</dbReference>
<dbReference type="Proteomes" id="UP001456344">
    <property type="component" value="Chromosome"/>
</dbReference>
<reference evidence="1" key="1">
    <citation type="submission" date="2023-10" db="EMBL/GenBank/DDBJ databases">
        <title>Whole genome sequencing of actinobacterial strain Amycolatopsis sp. (BCA-696) identifies the underlying plant growth-promoting genes.</title>
        <authorList>
            <person name="Gandham P."/>
            <person name="Vadla N."/>
            <person name="Saji A."/>
            <person name="Srinivas V."/>
            <person name="Ruperao P."/>
            <person name="Selvanayagam S."/>
            <person name="Saxena R.K."/>
            <person name="Rathore A."/>
            <person name="Gopalakrishnan S."/>
            <person name="Thakur V."/>
        </authorList>
    </citation>
    <scope>NUCLEOTIDE SEQUENCE</scope>
    <source>
        <strain evidence="1">BCA-696</strain>
    </source>
</reference>
<keyword evidence="2" id="KW-1185">Reference proteome</keyword>
<accession>A0ACD5BCI0</accession>
<gene>
    <name evidence="1" type="ORF">LCL61_16165</name>
</gene>
<sequence>MAPALVKLALRRALHEVRYVRPVPFGRATGLVRDVYGQLERDFGMLAPPVALHSPSPAVLAASWVMLRESLVAKGETSRADREVVATLVSRENSCPYCVEVHGMALDSLGRSSEADPRAGSLTAGARAELTAVAFAFHYLNRVVSVFLGPSPLPSSVPDSARAKAKAVLGRFLRPVEDASPGESLELLPPGSGDFGWAAGNAVVADAFSRASSVFGALAVPSAVREAVERDLSTWDGSPPGLSRSWVDAFDNPGVRLALVVAKAPYQVDEALVAAAGLADRELVELVGWASFTAAARAVSVASLRGR</sequence>